<organism evidence="1 2">
    <name type="scientific">Botryobasidium botryosum (strain FD-172 SS1)</name>
    <dbReference type="NCBI Taxonomy" id="930990"/>
    <lineage>
        <taxon>Eukaryota</taxon>
        <taxon>Fungi</taxon>
        <taxon>Dikarya</taxon>
        <taxon>Basidiomycota</taxon>
        <taxon>Agaricomycotina</taxon>
        <taxon>Agaricomycetes</taxon>
        <taxon>Cantharellales</taxon>
        <taxon>Botryobasidiaceae</taxon>
        <taxon>Botryobasidium</taxon>
    </lineage>
</organism>
<dbReference type="SUPFAM" id="SSF52047">
    <property type="entry name" value="RNI-like"/>
    <property type="match status" value="1"/>
</dbReference>
<dbReference type="Gene3D" id="1.20.1280.50">
    <property type="match status" value="1"/>
</dbReference>
<evidence type="ECO:0000313" key="2">
    <source>
        <dbReference type="Proteomes" id="UP000027195"/>
    </source>
</evidence>
<dbReference type="InParanoid" id="A0A067MRN4"/>
<proteinExistence type="predicted"/>
<gene>
    <name evidence="1" type="ORF">BOTBODRAFT_143866</name>
</gene>
<dbReference type="InterPro" id="IPR032675">
    <property type="entry name" value="LRR_dom_sf"/>
</dbReference>
<dbReference type="Proteomes" id="UP000027195">
    <property type="component" value="Unassembled WGS sequence"/>
</dbReference>
<dbReference type="AlphaFoldDB" id="A0A067MRN4"/>
<dbReference type="OrthoDB" id="3221235at2759"/>
<accession>A0A067MRN4</accession>
<dbReference type="STRING" id="930990.A0A067MRN4"/>
<reference evidence="2" key="1">
    <citation type="journal article" date="2014" name="Proc. Natl. Acad. Sci. U.S.A.">
        <title>Extensive sampling of basidiomycete genomes demonstrates inadequacy of the white-rot/brown-rot paradigm for wood decay fungi.</title>
        <authorList>
            <person name="Riley R."/>
            <person name="Salamov A.A."/>
            <person name="Brown D.W."/>
            <person name="Nagy L.G."/>
            <person name="Floudas D."/>
            <person name="Held B.W."/>
            <person name="Levasseur A."/>
            <person name="Lombard V."/>
            <person name="Morin E."/>
            <person name="Otillar R."/>
            <person name="Lindquist E.A."/>
            <person name="Sun H."/>
            <person name="LaButti K.M."/>
            <person name="Schmutz J."/>
            <person name="Jabbour D."/>
            <person name="Luo H."/>
            <person name="Baker S.E."/>
            <person name="Pisabarro A.G."/>
            <person name="Walton J.D."/>
            <person name="Blanchette R.A."/>
            <person name="Henrissat B."/>
            <person name="Martin F."/>
            <person name="Cullen D."/>
            <person name="Hibbett D.S."/>
            <person name="Grigoriev I.V."/>
        </authorList>
    </citation>
    <scope>NUCLEOTIDE SEQUENCE [LARGE SCALE GENOMIC DNA]</scope>
    <source>
        <strain evidence="2">FD-172 SS1</strain>
    </source>
</reference>
<keyword evidence="2" id="KW-1185">Reference proteome</keyword>
<evidence type="ECO:0000313" key="1">
    <source>
        <dbReference type="EMBL" id="KDQ18254.1"/>
    </source>
</evidence>
<dbReference type="SUPFAM" id="SSF81383">
    <property type="entry name" value="F-box domain"/>
    <property type="match status" value="1"/>
</dbReference>
<dbReference type="EMBL" id="KL198022">
    <property type="protein sequence ID" value="KDQ18254.1"/>
    <property type="molecule type" value="Genomic_DNA"/>
</dbReference>
<dbReference type="HOGENOM" id="CLU_022942_0_0_1"/>
<sequence length="564" mass="62642">MVARSTLEKKLSPKSLFLFDELIQSLKAPVVAFGDHTGRRLLSGSQAYVEAERERFDLVAEALLLEVSRIRVEWNAFSPIHRLPTELLSQIFLIGALEDIRALRPLPLSTLAVSHVCRLWRQTSLSTPSLWTLFHSRLPVELASRAQGLPQDFLVIPGSSWWGSEETKPSLLKMRSLRINVTPSCDDDHYFNLSNWVSLPTPNLSTLQLSGDEFCDALGDHRSQVTAPRSPLPGQQGLREVIISRCALAWDSSIFVGLHRLDLYRISDDYRIHTDELLSILAACPALADLSFRKCDLGVRGGAALTAVTLPRLRSFLWDTPIGDMALQKIFIPTTVELTFRAATSNIHGVLRENHDAPHSATADDAALPIQIALSRCRYLTFGYPDPDEQGENPWYTRDIILEAREEQLALLSGLKRSHRPGYDPNLFMIDFIDHLSYVSNIRSLGLSRVRLLPDSAAFIRLMHALPDLVEVVLSGNAPECENAIFVALGDTEWDHHISEITLHQSRNSLASLVGIIESCVESTGKSCVRKVTLRDCDGVDAEAAAALEALVDVEHSESRAADL</sequence>
<dbReference type="InterPro" id="IPR036047">
    <property type="entry name" value="F-box-like_dom_sf"/>
</dbReference>
<dbReference type="Gene3D" id="3.80.10.10">
    <property type="entry name" value="Ribonuclease Inhibitor"/>
    <property type="match status" value="1"/>
</dbReference>
<name>A0A067MRN4_BOTB1</name>
<protein>
    <submittedName>
        <fullName evidence="1">Uncharacterized protein</fullName>
    </submittedName>
</protein>